<evidence type="ECO:0000256" key="1">
    <source>
        <dbReference type="SAM" id="MobiDB-lite"/>
    </source>
</evidence>
<comment type="caution">
    <text evidence="3">The sequence shown here is derived from an EMBL/GenBank/DDBJ whole genome shotgun (WGS) entry which is preliminary data.</text>
</comment>
<dbReference type="EMBL" id="JACGWJ010000007">
    <property type="protein sequence ID" value="KAL0407837.1"/>
    <property type="molecule type" value="Genomic_DNA"/>
</dbReference>
<sequence length="75" mass="8049">MAGNDAHRTAGPNPAGGVRQRWSMPYSPYTMAAAGLAVAGGLWYMYGRRKPEARHLDVPRAPAGAADPADTRQRK</sequence>
<feature type="transmembrane region" description="Helical" evidence="2">
    <location>
        <begin position="26"/>
        <end position="46"/>
    </location>
</feature>
<dbReference type="AlphaFoldDB" id="A0AAW2TTG5"/>
<accession>A0AAW2TTG5</accession>
<evidence type="ECO:0000313" key="3">
    <source>
        <dbReference type="EMBL" id="KAL0407837.1"/>
    </source>
</evidence>
<evidence type="ECO:0000256" key="2">
    <source>
        <dbReference type="SAM" id="Phobius"/>
    </source>
</evidence>
<keyword evidence="2" id="KW-0812">Transmembrane</keyword>
<name>A0AAW2TTG5_SESRA</name>
<protein>
    <submittedName>
        <fullName evidence="3">Uncharacterized protein</fullName>
    </submittedName>
</protein>
<gene>
    <name evidence="3" type="ORF">Sradi_1718100</name>
</gene>
<reference evidence="3" key="1">
    <citation type="submission" date="2020-06" db="EMBL/GenBank/DDBJ databases">
        <authorList>
            <person name="Li T."/>
            <person name="Hu X."/>
            <person name="Zhang T."/>
            <person name="Song X."/>
            <person name="Zhang H."/>
            <person name="Dai N."/>
            <person name="Sheng W."/>
            <person name="Hou X."/>
            <person name="Wei L."/>
        </authorList>
    </citation>
    <scope>NUCLEOTIDE SEQUENCE</scope>
    <source>
        <strain evidence="3">G02</strain>
        <tissue evidence="3">Leaf</tissue>
    </source>
</reference>
<reference evidence="3" key="2">
    <citation type="journal article" date="2024" name="Plant">
        <title>Genomic evolution and insights into agronomic trait innovations of Sesamum species.</title>
        <authorList>
            <person name="Miao H."/>
            <person name="Wang L."/>
            <person name="Qu L."/>
            <person name="Liu H."/>
            <person name="Sun Y."/>
            <person name="Le M."/>
            <person name="Wang Q."/>
            <person name="Wei S."/>
            <person name="Zheng Y."/>
            <person name="Lin W."/>
            <person name="Duan Y."/>
            <person name="Cao H."/>
            <person name="Xiong S."/>
            <person name="Wang X."/>
            <person name="Wei L."/>
            <person name="Li C."/>
            <person name="Ma Q."/>
            <person name="Ju M."/>
            <person name="Zhao R."/>
            <person name="Li G."/>
            <person name="Mu C."/>
            <person name="Tian Q."/>
            <person name="Mei H."/>
            <person name="Zhang T."/>
            <person name="Gao T."/>
            <person name="Zhang H."/>
        </authorList>
    </citation>
    <scope>NUCLEOTIDE SEQUENCE</scope>
    <source>
        <strain evidence="3">G02</strain>
    </source>
</reference>
<feature type="region of interest" description="Disordered" evidence="1">
    <location>
        <begin position="54"/>
        <end position="75"/>
    </location>
</feature>
<feature type="compositionally biased region" description="Low complexity" evidence="1">
    <location>
        <begin position="59"/>
        <end position="68"/>
    </location>
</feature>
<proteinExistence type="predicted"/>
<keyword evidence="2" id="KW-1133">Transmembrane helix</keyword>
<organism evidence="3">
    <name type="scientific">Sesamum radiatum</name>
    <name type="common">Black benniseed</name>
    <dbReference type="NCBI Taxonomy" id="300843"/>
    <lineage>
        <taxon>Eukaryota</taxon>
        <taxon>Viridiplantae</taxon>
        <taxon>Streptophyta</taxon>
        <taxon>Embryophyta</taxon>
        <taxon>Tracheophyta</taxon>
        <taxon>Spermatophyta</taxon>
        <taxon>Magnoliopsida</taxon>
        <taxon>eudicotyledons</taxon>
        <taxon>Gunneridae</taxon>
        <taxon>Pentapetalae</taxon>
        <taxon>asterids</taxon>
        <taxon>lamiids</taxon>
        <taxon>Lamiales</taxon>
        <taxon>Pedaliaceae</taxon>
        <taxon>Sesamum</taxon>
    </lineage>
</organism>
<keyword evidence="2" id="KW-0472">Membrane</keyword>
<feature type="region of interest" description="Disordered" evidence="1">
    <location>
        <begin position="1"/>
        <end position="22"/>
    </location>
</feature>